<dbReference type="Proteomes" id="UP000001646">
    <property type="component" value="Unplaced"/>
</dbReference>
<dbReference type="InterPro" id="IPR002123">
    <property type="entry name" value="Plipid/glycerol_acylTrfase"/>
</dbReference>
<dbReference type="GO" id="GO:0016020">
    <property type="term" value="C:membrane"/>
    <property type="evidence" value="ECO:0000318"/>
    <property type="project" value="GO_Central"/>
</dbReference>
<dbReference type="GeneID" id="100554569"/>
<keyword evidence="1" id="KW-1133">Transmembrane helix</keyword>
<reference evidence="3" key="3">
    <citation type="submission" date="2025-09" db="UniProtKB">
        <authorList>
            <consortium name="Ensembl"/>
        </authorList>
    </citation>
    <scope>IDENTIFICATION</scope>
</reference>
<dbReference type="InParanoid" id="R4GCC7"/>
<name>R4GCC7_ANOCA</name>
<dbReference type="PANTHER" id="PTHR22753">
    <property type="entry name" value="TRANSMEMBRANE PROTEIN 68"/>
    <property type="match status" value="1"/>
</dbReference>
<reference evidence="3" key="2">
    <citation type="submission" date="2025-08" db="UniProtKB">
        <authorList>
            <consortium name="Ensembl"/>
        </authorList>
    </citation>
    <scope>IDENTIFICATION</scope>
</reference>
<dbReference type="CDD" id="cd07987">
    <property type="entry name" value="LPLAT_MGAT-like"/>
    <property type="match status" value="1"/>
</dbReference>
<gene>
    <name evidence="3" type="primary">LOC100554569</name>
</gene>
<proteinExistence type="predicted"/>
<dbReference type="eggNOG" id="KOG4321">
    <property type="taxonomic scope" value="Eukaryota"/>
</dbReference>
<dbReference type="KEGG" id="acs:100554569"/>
<accession>R4GCC7</accession>
<dbReference type="OrthoDB" id="44277at2759"/>
<keyword evidence="1" id="KW-0472">Membrane</keyword>
<dbReference type="HOGENOM" id="CLU_056812_1_1_1"/>
<evidence type="ECO:0000313" key="4">
    <source>
        <dbReference type="Proteomes" id="UP000001646"/>
    </source>
</evidence>
<evidence type="ECO:0000313" key="3">
    <source>
        <dbReference type="Ensembl" id="ENSACAP00000022988.2"/>
    </source>
</evidence>
<feature type="transmembrane region" description="Helical" evidence="1">
    <location>
        <begin position="64"/>
        <end position="85"/>
    </location>
</feature>
<dbReference type="Ensembl" id="ENSACAT00000030408.2">
    <property type="protein sequence ID" value="ENSACAP00000022988.2"/>
    <property type="gene ID" value="ENSACAG00000029087.2"/>
</dbReference>
<evidence type="ECO:0000256" key="1">
    <source>
        <dbReference type="SAM" id="Phobius"/>
    </source>
</evidence>
<keyword evidence="1" id="KW-0812">Transmembrane</keyword>
<evidence type="ECO:0000259" key="2">
    <source>
        <dbReference type="Pfam" id="PF01553"/>
    </source>
</evidence>
<keyword evidence="4" id="KW-1185">Reference proteome</keyword>
<organism evidence="3 4">
    <name type="scientific">Anolis carolinensis</name>
    <name type="common">Green anole</name>
    <name type="synonym">American chameleon</name>
    <dbReference type="NCBI Taxonomy" id="28377"/>
    <lineage>
        <taxon>Eukaryota</taxon>
        <taxon>Metazoa</taxon>
        <taxon>Chordata</taxon>
        <taxon>Craniata</taxon>
        <taxon>Vertebrata</taxon>
        <taxon>Euteleostomi</taxon>
        <taxon>Lepidosauria</taxon>
        <taxon>Squamata</taxon>
        <taxon>Bifurcata</taxon>
        <taxon>Unidentata</taxon>
        <taxon>Episquamata</taxon>
        <taxon>Toxicofera</taxon>
        <taxon>Iguania</taxon>
        <taxon>Dactyloidae</taxon>
        <taxon>Anolis</taxon>
    </lineage>
</organism>
<dbReference type="GeneTree" id="ENSGT00390000011782"/>
<dbReference type="AlphaFoldDB" id="R4GCC7"/>
<sequence>MRPELNRVCRENIKHQQKDKGRKAKALLHHMPKMTVENTNSTLEPESLTWPAYLYRDFMVYPSTMLWILIILYYPLIVSFSMLYVSNAFFFICRMVGNFQEESKLKGKPRQITSVLSDMIGKILHGYEVCGIENLPKGAAVLVYYHGAVPLDYYFFVHRVYQMTGRFCSSVVDHVTYNFPAFKQYLHINQCYNCTREECVALLKEGHLLGIAPGGLREQNYGDNTYKLLWGKRKGFAQVAIEAKVPIIPVFTQNLREGYRTYGNIRPMRWLYERTRSLFFPLYGLIPVKLRTHIGHPIPYDPNITAEELAEKTKIAMEALRDKHQKIPGSILRALWERFEMHPKNE</sequence>
<dbReference type="Pfam" id="PF01553">
    <property type="entry name" value="Acyltransferase"/>
    <property type="match status" value="1"/>
</dbReference>
<dbReference type="GO" id="GO:0016746">
    <property type="term" value="F:acyltransferase activity"/>
    <property type="evidence" value="ECO:0007669"/>
    <property type="project" value="InterPro"/>
</dbReference>
<dbReference type="Bgee" id="ENSACAG00000029087">
    <property type="expression patterns" value="Expressed in dewlap"/>
</dbReference>
<dbReference type="SUPFAM" id="SSF69593">
    <property type="entry name" value="Glycerol-3-phosphate (1)-acyltransferase"/>
    <property type="match status" value="1"/>
</dbReference>
<reference evidence="3" key="1">
    <citation type="submission" date="2009-12" db="EMBL/GenBank/DDBJ databases">
        <title>The Genome Sequence of Anolis carolinensis (Green Anole Lizard).</title>
        <authorList>
            <consortium name="The Genome Sequencing Platform"/>
            <person name="Di Palma F."/>
            <person name="Alfoldi J."/>
            <person name="Heiman D."/>
            <person name="Young S."/>
            <person name="Grabherr M."/>
            <person name="Johnson J."/>
            <person name="Lander E.S."/>
            <person name="Lindblad-Toh K."/>
        </authorList>
    </citation>
    <scope>NUCLEOTIDE SEQUENCE [LARGE SCALE GENOMIC DNA]</scope>
    <source>
        <strain evidence="3">JBL SC #1</strain>
    </source>
</reference>
<dbReference type="PANTHER" id="PTHR22753:SF23">
    <property type="entry name" value="TRANSMEMBRANE PROTEIN 68"/>
    <property type="match status" value="1"/>
</dbReference>
<protein>
    <recommendedName>
        <fullName evidence="2">Phospholipid/glycerol acyltransferase domain-containing protein</fullName>
    </recommendedName>
</protein>
<feature type="domain" description="Phospholipid/glycerol acyltransferase" evidence="2">
    <location>
        <begin position="128"/>
        <end position="251"/>
    </location>
</feature>